<name>A0ABS8TD57_DATST</name>
<dbReference type="PANTHER" id="PTHR23500">
    <property type="entry name" value="SOLUTE CARRIER FAMILY 2, FACILITATED GLUCOSE TRANSPORTER"/>
    <property type="match status" value="1"/>
</dbReference>
<comment type="similarity">
    <text evidence="2">Belongs to the major facilitator superfamily. Sugar transporter (TC 2.A.1.1) family.</text>
</comment>
<evidence type="ECO:0000256" key="9">
    <source>
        <dbReference type="SAM" id="SignalP"/>
    </source>
</evidence>
<evidence type="ECO:0000256" key="7">
    <source>
        <dbReference type="ARBA" id="ARBA00044504"/>
    </source>
</evidence>
<evidence type="ECO:0000256" key="5">
    <source>
        <dbReference type="ARBA" id="ARBA00022989"/>
    </source>
</evidence>
<keyword evidence="9" id="KW-0732">Signal</keyword>
<dbReference type="SUPFAM" id="SSF103473">
    <property type="entry name" value="MFS general substrate transporter"/>
    <property type="match status" value="1"/>
</dbReference>
<reference evidence="10 11" key="1">
    <citation type="journal article" date="2021" name="BMC Genomics">
        <title>Datura genome reveals duplications of psychoactive alkaloid biosynthetic genes and high mutation rate following tissue culture.</title>
        <authorList>
            <person name="Rajewski A."/>
            <person name="Carter-House D."/>
            <person name="Stajich J."/>
            <person name="Litt A."/>
        </authorList>
    </citation>
    <scope>NUCLEOTIDE SEQUENCE [LARGE SCALE GENOMIC DNA]</scope>
    <source>
        <strain evidence="10">AR-01</strain>
    </source>
</reference>
<dbReference type="Gene3D" id="1.20.1250.20">
    <property type="entry name" value="MFS general substrate transporter like domains"/>
    <property type="match status" value="2"/>
</dbReference>
<accession>A0ABS8TD57</accession>
<organism evidence="10 11">
    <name type="scientific">Datura stramonium</name>
    <name type="common">Jimsonweed</name>
    <name type="synonym">Common thornapple</name>
    <dbReference type="NCBI Taxonomy" id="4076"/>
    <lineage>
        <taxon>Eukaryota</taxon>
        <taxon>Viridiplantae</taxon>
        <taxon>Streptophyta</taxon>
        <taxon>Embryophyta</taxon>
        <taxon>Tracheophyta</taxon>
        <taxon>Spermatophyta</taxon>
        <taxon>Magnoliopsida</taxon>
        <taxon>eudicotyledons</taxon>
        <taxon>Gunneridae</taxon>
        <taxon>Pentapetalae</taxon>
        <taxon>asterids</taxon>
        <taxon>lamiids</taxon>
        <taxon>Solanales</taxon>
        <taxon>Solanaceae</taxon>
        <taxon>Solanoideae</taxon>
        <taxon>Datureae</taxon>
        <taxon>Datura</taxon>
    </lineage>
</organism>
<dbReference type="InterPro" id="IPR045262">
    <property type="entry name" value="STP/PLT_plant"/>
</dbReference>
<dbReference type="InterPro" id="IPR005828">
    <property type="entry name" value="MFS_sugar_transport-like"/>
</dbReference>
<feature type="transmembrane region" description="Helical" evidence="8">
    <location>
        <begin position="89"/>
        <end position="112"/>
    </location>
</feature>
<dbReference type="InterPro" id="IPR036259">
    <property type="entry name" value="MFS_trans_sf"/>
</dbReference>
<evidence type="ECO:0000256" key="1">
    <source>
        <dbReference type="ARBA" id="ARBA00004370"/>
    </source>
</evidence>
<keyword evidence="6 8" id="KW-0472">Membrane</keyword>
<comment type="subcellular location">
    <subcellularLocation>
        <location evidence="1">Membrane</location>
    </subcellularLocation>
</comment>
<keyword evidence="4 8" id="KW-0812">Transmembrane</keyword>
<gene>
    <name evidence="10" type="ORF">HAX54_007189</name>
</gene>
<keyword evidence="3" id="KW-0813">Transport</keyword>
<protein>
    <recommendedName>
        <fullName evidence="12">Major facilitator superfamily (MFS) profile domain-containing protein</fullName>
    </recommendedName>
</protein>
<evidence type="ECO:0000256" key="2">
    <source>
        <dbReference type="ARBA" id="ARBA00010992"/>
    </source>
</evidence>
<evidence type="ECO:0000313" key="10">
    <source>
        <dbReference type="EMBL" id="MCD7468751.1"/>
    </source>
</evidence>
<dbReference type="Pfam" id="PF00083">
    <property type="entry name" value="Sugar_tr"/>
    <property type="match status" value="2"/>
</dbReference>
<dbReference type="Proteomes" id="UP000823775">
    <property type="component" value="Unassembled WGS sequence"/>
</dbReference>
<feature type="signal peptide" evidence="9">
    <location>
        <begin position="1"/>
        <end position="18"/>
    </location>
</feature>
<feature type="transmembrane region" description="Helical" evidence="8">
    <location>
        <begin position="40"/>
        <end position="57"/>
    </location>
</feature>
<dbReference type="PANTHER" id="PTHR23500:SF30">
    <property type="entry name" value="SUGAR TRANSPORT PROTEIN 3"/>
    <property type="match status" value="1"/>
</dbReference>
<comment type="caution">
    <text evidence="10">The sequence shown here is derived from an EMBL/GenBank/DDBJ whole genome shotgun (WGS) entry which is preliminary data.</text>
</comment>
<evidence type="ECO:0000256" key="8">
    <source>
        <dbReference type="SAM" id="Phobius"/>
    </source>
</evidence>
<evidence type="ECO:0008006" key="12">
    <source>
        <dbReference type="Google" id="ProtNLM"/>
    </source>
</evidence>
<dbReference type="EMBL" id="JACEIK010001369">
    <property type="protein sequence ID" value="MCD7468751.1"/>
    <property type="molecule type" value="Genomic_DNA"/>
</dbReference>
<evidence type="ECO:0000256" key="6">
    <source>
        <dbReference type="ARBA" id="ARBA00023136"/>
    </source>
</evidence>
<keyword evidence="11" id="KW-1185">Reference proteome</keyword>
<feature type="chain" id="PRO_5046938644" description="Major facilitator superfamily (MFS) profile domain-containing protein" evidence="9">
    <location>
        <begin position="19"/>
        <end position="120"/>
    </location>
</feature>
<evidence type="ECO:0000313" key="11">
    <source>
        <dbReference type="Proteomes" id="UP000823775"/>
    </source>
</evidence>
<comment type="similarity">
    <text evidence="7">Belongs to the major facilitator superfamily. Phosphate:H(+) symporter (TC 2.A.1.9) family.</text>
</comment>
<sequence length="120" mass="12638">MLIFGRVLLGVGVGFANQAVPFIIQKWHHPSTEEGINNSFQLSVGIGVLIANLINYGTEKVSKFTGIQCHSAFYAPILFRTIGPTGESAALLSAVVTGAVGIATTAMSMLIVDKVGRESC</sequence>
<keyword evidence="5 8" id="KW-1133">Transmembrane helix</keyword>
<proteinExistence type="inferred from homology"/>
<evidence type="ECO:0000256" key="4">
    <source>
        <dbReference type="ARBA" id="ARBA00022692"/>
    </source>
</evidence>
<evidence type="ECO:0000256" key="3">
    <source>
        <dbReference type="ARBA" id="ARBA00022448"/>
    </source>
</evidence>